<evidence type="ECO:0000256" key="2">
    <source>
        <dbReference type="ARBA" id="ARBA00007886"/>
    </source>
</evidence>
<evidence type="ECO:0000256" key="1">
    <source>
        <dbReference type="ARBA" id="ARBA00004635"/>
    </source>
</evidence>
<evidence type="ECO:0000313" key="10">
    <source>
        <dbReference type="EMBL" id="MDE5413157.1"/>
    </source>
</evidence>
<proteinExistence type="inferred from homology"/>
<accession>A0ABT5VEN1</accession>
<keyword evidence="11" id="KW-1185">Reference proteome</keyword>
<dbReference type="InterPro" id="IPR008844">
    <property type="entry name" value="Spore_GerAC-like"/>
</dbReference>
<dbReference type="InterPro" id="IPR038501">
    <property type="entry name" value="Spore_GerAC_C_sf"/>
</dbReference>
<sequence length="370" mass="42622">MKMIQWLLLVVLLVGCTDQRIIEDVGFVQGMSLDISDPKQHEADNRLLVSVSIPQVDPEMAAKREVLTTLANSDKEAMLAISRKTNRQIVSGQLRTLFFGLELSEHGIGENIETMNRDPIFGPRVKIAVVNGKAHDLLIKEYKQHPRTSRYVDQLLEKEANLNMIPEVRIYQFTRDWMDEGIDPVVPILKEGIDDIIVDGIALFQEDRYVGKIEPKQARIFFFVSGKFTGGALQMSFKEEGIERSVQVLYSSVVNRRKINVIHHGPNDIEIELGIWVRGQLLEYNGKLDVTSEEGQHRLEREIEQYIKEEVEDIVKTMQQLNADSIGLGRYVRNSMSYNDWKQMDWREVFPTIHVTCNVEAKIRDFGYFR</sequence>
<dbReference type="PROSITE" id="PS51257">
    <property type="entry name" value="PROKAR_LIPOPROTEIN"/>
    <property type="match status" value="1"/>
</dbReference>
<dbReference type="InterPro" id="IPR046953">
    <property type="entry name" value="Spore_GerAC-like_C"/>
</dbReference>
<dbReference type="InterPro" id="IPR057336">
    <property type="entry name" value="GerAC_N"/>
</dbReference>
<reference evidence="10" key="1">
    <citation type="submission" date="2024-05" db="EMBL/GenBank/DDBJ databases">
        <title>Alkalihalobacillus sp. strain MEB203 novel alkaliphilic bacterium from Lonar Lake, India.</title>
        <authorList>
            <person name="Joshi A."/>
            <person name="Thite S."/>
            <person name="Mengade P."/>
        </authorList>
    </citation>
    <scope>NUCLEOTIDE SEQUENCE</scope>
    <source>
        <strain evidence="10">MEB 203</strain>
    </source>
</reference>
<evidence type="ECO:0000256" key="7">
    <source>
        <dbReference type="ARBA" id="ARBA00023288"/>
    </source>
</evidence>
<dbReference type="Proteomes" id="UP001148125">
    <property type="component" value="Unassembled WGS sequence"/>
</dbReference>
<comment type="similarity">
    <text evidence="2">Belongs to the GerABKC lipoprotein family.</text>
</comment>
<evidence type="ECO:0000259" key="9">
    <source>
        <dbReference type="Pfam" id="PF25198"/>
    </source>
</evidence>
<name>A0ABT5VEN1_9BACI</name>
<dbReference type="Gene3D" id="3.30.300.210">
    <property type="entry name" value="Nutrient germinant receptor protein C, domain 3"/>
    <property type="match status" value="1"/>
</dbReference>
<evidence type="ECO:0000256" key="5">
    <source>
        <dbReference type="ARBA" id="ARBA00023136"/>
    </source>
</evidence>
<dbReference type="RefSeq" id="WP_275117770.1">
    <property type="nucleotide sequence ID" value="NZ_JAOTPO010000003.1"/>
</dbReference>
<dbReference type="NCBIfam" id="TIGR02887">
    <property type="entry name" value="spore_ger_x_C"/>
    <property type="match status" value="1"/>
</dbReference>
<evidence type="ECO:0000256" key="3">
    <source>
        <dbReference type="ARBA" id="ARBA00022544"/>
    </source>
</evidence>
<comment type="subcellular location">
    <subcellularLocation>
        <location evidence="1">Membrane</location>
        <topology evidence="1">Lipid-anchor</topology>
    </subcellularLocation>
</comment>
<evidence type="ECO:0000313" key="11">
    <source>
        <dbReference type="Proteomes" id="UP001148125"/>
    </source>
</evidence>
<keyword evidence="5" id="KW-0472">Membrane</keyword>
<protein>
    <submittedName>
        <fullName evidence="10">Ger(X)C family spore germination protein</fullName>
    </submittedName>
</protein>
<feature type="domain" description="Spore germination protein N-terminal" evidence="9">
    <location>
        <begin position="18"/>
        <end position="190"/>
    </location>
</feature>
<gene>
    <name evidence="10" type="ORF">N7Z68_07140</name>
</gene>
<dbReference type="Pfam" id="PF05504">
    <property type="entry name" value="Spore_GerAC"/>
    <property type="match status" value="1"/>
</dbReference>
<evidence type="ECO:0000259" key="8">
    <source>
        <dbReference type="Pfam" id="PF05504"/>
    </source>
</evidence>
<evidence type="ECO:0000256" key="6">
    <source>
        <dbReference type="ARBA" id="ARBA00023139"/>
    </source>
</evidence>
<keyword evidence="6" id="KW-0564">Palmitate</keyword>
<comment type="caution">
    <text evidence="10">The sequence shown here is derived from an EMBL/GenBank/DDBJ whole genome shotgun (WGS) entry which is preliminary data.</text>
</comment>
<organism evidence="10 11">
    <name type="scientific">Alkalihalobacterium chitinilyticum</name>
    <dbReference type="NCBI Taxonomy" id="2980103"/>
    <lineage>
        <taxon>Bacteria</taxon>
        <taxon>Bacillati</taxon>
        <taxon>Bacillota</taxon>
        <taxon>Bacilli</taxon>
        <taxon>Bacillales</taxon>
        <taxon>Bacillaceae</taxon>
        <taxon>Alkalihalobacterium</taxon>
    </lineage>
</organism>
<keyword evidence="3" id="KW-0309">Germination</keyword>
<feature type="domain" description="Spore germination GerAC-like C-terminal" evidence="8">
    <location>
        <begin position="199"/>
        <end position="367"/>
    </location>
</feature>
<dbReference type="Pfam" id="PF25198">
    <property type="entry name" value="Spore_GerAC_N"/>
    <property type="match status" value="1"/>
</dbReference>
<evidence type="ECO:0000256" key="4">
    <source>
        <dbReference type="ARBA" id="ARBA00022729"/>
    </source>
</evidence>
<keyword evidence="7" id="KW-0449">Lipoprotein</keyword>
<dbReference type="EMBL" id="JAOTPO010000003">
    <property type="protein sequence ID" value="MDE5413157.1"/>
    <property type="molecule type" value="Genomic_DNA"/>
</dbReference>
<dbReference type="PANTHER" id="PTHR35789">
    <property type="entry name" value="SPORE GERMINATION PROTEIN B3"/>
    <property type="match status" value="1"/>
</dbReference>
<keyword evidence="4" id="KW-0732">Signal</keyword>
<dbReference type="PANTHER" id="PTHR35789:SF1">
    <property type="entry name" value="SPORE GERMINATION PROTEIN B3"/>
    <property type="match status" value="1"/>
</dbReference>